<dbReference type="Pfam" id="PF00072">
    <property type="entry name" value="Response_reg"/>
    <property type="match status" value="1"/>
</dbReference>
<dbReference type="RefSeq" id="WP_139014511.1">
    <property type="nucleotide sequence ID" value="NZ_VBSN01000071.1"/>
</dbReference>
<dbReference type="InterPro" id="IPR001789">
    <property type="entry name" value="Sig_transdc_resp-reg_receiver"/>
</dbReference>
<dbReference type="GO" id="GO:0000160">
    <property type="term" value="P:phosphorelay signal transduction system"/>
    <property type="evidence" value="ECO:0007669"/>
    <property type="project" value="InterPro"/>
</dbReference>
<accession>A0A5M8QCK8</accession>
<feature type="modified residue" description="4-aspartylphosphate" evidence="1">
    <location>
        <position position="64"/>
    </location>
</feature>
<organism evidence="3 4">
    <name type="scientific">Dyadobacter flavalbus</name>
    <dbReference type="NCBI Taxonomy" id="2579942"/>
    <lineage>
        <taxon>Bacteria</taxon>
        <taxon>Pseudomonadati</taxon>
        <taxon>Bacteroidota</taxon>
        <taxon>Cytophagia</taxon>
        <taxon>Cytophagales</taxon>
        <taxon>Spirosomataceae</taxon>
        <taxon>Dyadobacter</taxon>
    </lineage>
</organism>
<dbReference type="InterPro" id="IPR011006">
    <property type="entry name" value="CheY-like_superfamily"/>
</dbReference>
<name>A0A5M8QCK8_9BACT</name>
<keyword evidence="4" id="KW-1185">Reference proteome</keyword>
<dbReference type="AlphaFoldDB" id="A0A5M8QCK8"/>
<proteinExistence type="predicted"/>
<evidence type="ECO:0000259" key="2">
    <source>
        <dbReference type="PROSITE" id="PS50110"/>
    </source>
</evidence>
<dbReference type="CDD" id="cd17557">
    <property type="entry name" value="REC_Rcp-like"/>
    <property type="match status" value="1"/>
</dbReference>
<dbReference type="EMBL" id="VBSN01000071">
    <property type="protein sequence ID" value="KAA6432781.1"/>
    <property type="molecule type" value="Genomic_DNA"/>
</dbReference>
<evidence type="ECO:0000313" key="4">
    <source>
        <dbReference type="Proteomes" id="UP000323994"/>
    </source>
</evidence>
<dbReference type="Proteomes" id="UP000323994">
    <property type="component" value="Unassembled WGS sequence"/>
</dbReference>
<evidence type="ECO:0000313" key="3">
    <source>
        <dbReference type="EMBL" id="KAA6432781.1"/>
    </source>
</evidence>
<dbReference type="PANTHER" id="PTHR44520">
    <property type="entry name" value="RESPONSE REGULATOR RCP1-RELATED"/>
    <property type="match status" value="1"/>
</dbReference>
<dbReference type="InterPro" id="IPR052893">
    <property type="entry name" value="TCS_response_regulator"/>
</dbReference>
<gene>
    <name evidence="3" type="ORF">FEM33_24020</name>
</gene>
<reference evidence="3 4" key="1">
    <citation type="submission" date="2019-05" db="EMBL/GenBank/DDBJ databases">
        <authorList>
            <person name="Qu J.-H."/>
        </authorList>
    </citation>
    <scope>NUCLEOTIDE SEQUENCE [LARGE SCALE GENOMIC DNA]</scope>
    <source>
        <strain evidence="3 4">NS28</strain>
    </source>
</reference>
<evidence type="ECO:0000256" key="1">
    <source>
        <dbReference type="PROSITE-ProRule" id="PRU00169"/>
    </source>
</evidence>
<protein>
    <submittedName>
        <fullName evidence="3">Response regulator</fullName>
    </submittedName>
</protein>
<comment type="caution">
    <text evidence="3">The sequence shown here is derived from an EMBL/GenBank/DDBJ whole genome shotgun (WGS) entry which is preliminary data.</text>
</comment>
<dbReference type="PROSITE" id="PS50110">
    <property type="entry name" value="RESPONSE_REGULATORY"/>
    <property type="match status" value="1"/>
</dbReference>
<keyword evidence="1" id="KW-0597">Phosphoprotein</keyword>
<dbReference type="SUPFAM" id="SSF52172">
    <property type="entry name" value="CheY-like"/>
    <property type="match status" value="1"/>
</dbReference>
<dbReference type="Gene3D" id="3.40.50.2300">
    <property type="match status" value="1"/>
</dbReference>
<dbReference type="SMART" id="SM00448">
    <property type="entry name" value="REC"/>
    <property type="match status" value="1"/>
</dbReference>
<dbReference type="PANTHER" id="PTHR44520:SF1">
    <property type="entry name" value="TWO-COMPONENT SYSTEM REGULATORY PROTEIN"/>
    <property type="match status" value="1"/>
</dbReference>
<sequence>MDKKEVYVVDDSADHRLLIRTIFNKFLPNYHVRFFQGGKELYEFLILQSSPEYKGRRPGLIILDLKMPAIDGYDLLKLLRQTPDNDVTKWRTLPVIILTSSGKESDIDKCYSAGANSFIEKPMEFEELRFLLETICHYWLDYNRLPSVNTELNVTS</sequence>
<feature type="domain" description="Response regulatory" evidence="2">
    <location>
        <begin position="5"/>
        <end position="136"/>
    </location>
</feature>
<dbReference type="OrthoDB" id="673187at2"/>